<feature type="signal peptide" evidence="1">
    <location>
        <begin position="1"/>
        <end position="23"/>
    </location>
</feature>
<protein>
    <submittedName>
        <fullName evidence="2">Uncharacterized protein</fullName>
    </submittedName>
</protein>
<organism evidence="2 3">
    <name type="scientific">Qipengyuania pacifica</name>
    <dbReference type="NCBI Taxonomy" id="2860199"/>
    <lineage>
        <taxon>Bacteria</taxon>
        <taxon>Pseudomonadati</taxon>
        <taxon>Pseudomonadota</taxon>
        <taxon>Alphaproteobacteria</taxon>
        <taxon>Sphingomonadales</taxon>
        <taxon>Erythrobacteraceae</taxon>
        <taxon>Qipengyuania</taxon>
    </lineage>
</organism>
<dbReference type="EMBL" id="JAIGNQ010000005">
    <property type="protein sequence ID" value="MBX7489840.1"/>
    <property type="molecule type" value="Genomic_DNA"/>
</dbReference>
<feature type="chain" id="PRO_5046701040" evidence="1">
    <location>
        <begin position="24"/>
        <end position="141"/>
    </location>
</feature>
<dbReference type="RefSeq" id="WP_221598941.1">
    <property type="nucleotide sequence ID" value="NZ_JAIGNQ010000005.1"/>
</dbReference>
<dbReference type="Proteomes" id="UP000776651">
    <property type="component" value="Unassembled WGS sequence"/>
</dbReference>
<gene>
    <name evidence="2" type="ORF">K3177_15130</name>
</gene>
<keyword evidence="1" id="KW-0732">Signal</keyword>
<proteinExistence type="predicted"/>
<sequence length="141" mass="15533">MTRTMRLSMILATVLTASTAARAEGGSISINARVRTLCTAEIKAAPSAIFDKGLNRVGELIELCNSVEGYRLVVKHSEMSQGAYWLLDGIPIDVEKSSDVTVLVDSTQPAYRQRHLALYLPEPISERFPFVLYAEPKGMVF</sequence>
<reference evidence="2 3" key="1">
    <citation type="submission" date="2021-08" db="EMBL/GenBank/DDBJ databases">
        <title>Comparative Genomics Analysis of the Genus Qipengyuania Reveals Extensive Genetic Diversity and Metabolic Versatility, Including the Description of Fifteen Novel Species.</title>
        <authorList>
            <person name="Liu Y."/>
        </authorList>
    </citation>
    <scope>NUCLEOTIDE SEQUENCE [LARGE SCALE GENOMIC DNA]</scope>
    <source>
        <strain evidence="2 3">GH25</strain>
    </source>
</reference>
<keyword evidence="3" id="KW-1185">Reference proteome</keyword>
<accession>A0ABS7JKC7</accession>
<comment type="caution">
    <text evidence="2">The sequence shown here is derived from an EMBL/GenBank/DDBJ whole genome shotgun (WGS) entry which is preliminary data.</text>
</comment>
<evidence type="ECO:0000256" key="1">
    <source>
        <dbReference type="SAM" id="SignalP"/>
    </source>
</evidence>
<evidence type="ECO:0000313" key="3">
    <source>
        <dbReference type="Proteomes" id="UP000776651"/>
    </source>
</evidence>
<name>A0ABS7JKC7_9SPHN</name>
<evidence type="ECO:0000313" key="2">
    <source>
        <dbReference type="EMBL" id="MBX7489840.1"/>
    </source>
</evidence>